<dbReference type="PROSITE" id="PS51257">
    <property type="entry name" value="PROKAR_LIPOPROTEIN"/>
    <property type="match status" value="1"/>
</dbReference>
<accession>A0A833GXA8</accession>
<evidence type="ECO:0008006" key="8">
    <source>
        <dbReference type="Google" id="ProtNLM"/>
    </source>
</evidence>
<feature type="coiled-coil region" evidence="4">
    <location>
        <begin position="184"/>
        <end position="211"/>
    </location>
</feature>
<evidence type="ECO:0000256" key="5">
    <source>
        <dbReference type="SAM" id="SignalP"/>
    </source>
</evidence>
<proteinExistence type="predicted"/>
<keyword evidence="4" id="KW-0175">Coiled coil</keyword>
<dbReference type="AlphaFoldDB" id="A0A833GXA8"/>
<dbReference type="Pfam" id="PF12796">
    <property type="entry name" value="Ank_2"/>
    <property type="match status" value="1"/>
</dbReference>
<name>A0A833GXA8_9LEPT</name>
<dbReference type="InterPro" id="IPR002110">
    <property type="entry name" value="Ankyrin_rpt"/>
</dbReference>
<evidence type="ECO:0000256" key="2">
    <source>
        <dbReference type="ARBA" id="ARBA00023043"/>
    </source>
</evidence>
<dbReference type="SUPFAM" id="SSF48403">
    <property type="entry name" value="Ankyrin repeat"/>
    <property type="match status" value="1"/>
</dbReference>
<dbReference type="PANTHER" id="PTHR24189">
    <property type="entry name" value="MYOTROPHIN"/>
    <property type="match status" value="1"/>
</dbReference>
<keyword evidence="1" id="KW-0677">Repeat</keyword>
<dbReference type="PROSITE" id="PS50297">
    <property type="entry name" value="ANK_REP_REGION"/>
    <property type="match status" value="1"/>
</dbReference>
<dbReference type="PANTHER" id="PTHR24189:SF50">
    <property type="entry name" value="ANKYRIN REPEAT AND SOCS BOX PROTEIN 2"/>
    <property type="match status" value="1"/>
</dbReference>
<reference evidence="6 7" key="1">
    <citation type="submission" date="2019-10" db="EMBL/GenBank/DDBJ databases">
        <title>Extracellular Electron Transfer in a Candidatus Methanoperedens spp. Enrichment Culture.</title>
        <authorList>
            <person name="Berger S."/>
            <person name="Rangel Shaw D."/>
            <person name="Berben T."/>
            <person name="In 'T Zandt M."/>
            <person name="Frank J."/>
            <person name="Reimann J."/>
            <person name="Jetten M.S.M."/>
            <person name="Welte C.U."/>
        </authorList>
    </citation>
    <scope>NUCLEOTIDE SEQUENCE [LARGE SCALE GENOMIC DNA]</scope>
    <source>
        <strain evidence="6">SB12</strain>
    </source>
</reference>
<dbReference type="PROSITE" id="PS50088">
    <property type="entry name" value="ANK_REPEAT"/>
    <property type="match status" value="1"/>
</dbReference>
<evidence type="ECO:0000313" key="7">
    <source>
        <dbReference type="Proteomes" id="UP000460298"/>
    </source>
</evidence>
<feature type="chain" id="PRO_5032671521" description="Ankyrin repeat domain-containing protein" evidence="5">
    <location>
        <begin position="25"/>
        <end position="220"/>
    </location>
</feature>
<evidence type="ECO:0000313" key="6">
    <source>
        <dbReference type="EMBL" id="KAB2929041.1"/>
    </source>
</evidence>
<evidence type="ECO:0000256" key="4">
    <source>
        <dbReference type="SAM" id="Coils"/>
    </source>
</evidence>
<dbReference type="InterPro" id="IPR036770">
    <property type="entry name" value="Ankyrin_rpt-contain_sf"/>
</dbReference>
<gene>
    <name evidence="6" type="ORF">F9K24_20985</name>
</gene>
<dbReference type="InterPro" id="IPR050745">
    <property type="entry name" value="Multifunctional_regulatory"/>
</dbReference>
<evidence type="ECO:0000256" key="3">
    <source>
        <dbReference type="PROSITE-ProRule" id="PRU00023"/>
    </source>
</evidence>
<keyword evidence="2 3" id="KW-0040">ANK repeat</keyword>
<keyword evidence="5" id="KW-0732">Signal</keyword>
<protein>
    <recommendedName>
        <fullName evidence="8">Ankyrin repeat domain-containing protein</fullName>
    </recommendedName>
</protein>
<feature type="signal peptide" evidence="5">
    <location>
        <begin position="1"/>
        <end position="24"/>
    </location>
</feature>
<feature type="repeat" description="ANK" evidence="3">
    <location>
        <begin position="53"/>
        <end position="85"/>
    </location>
</feature>
<organism evidence="6 7">
    <name type="scientific">Leptonema illini</name>
    <dbReference type="NCBI Taxonomy" id="183"/>
    <lineage>
        <taxon>Bacteria</taxon>
        <taxon>Pseudomonadati</taxon>
        <taxon>Spirochaetota</taxon>
        <taxon>Spirochaetia</taxon>
        <taxon>Leptospirales</taxon>
        <taxon>Leptospiraceae</taxon>
        <taxon>Leptonema</taxon>
    </lineage>
</organism>
<sequence length="220" mass="24417">MNRRTIWKRGLIIAVALTATSCVSQIVKSAKANDLEGVKQQLAEQADPNAMDDCLTPLHYAALYGNLAMAKVMIERGADVNAPAGKCFSMKYGDVHNFPPLFLSHSPEVTDLLVAHGADPHKPVTQYFSDGRPYEETAIEFAARYLSPEMVRKLLSLGVKPDGVYEGINSRRPEVVEILVNAGAECRKLDLETLEREKKDMKSEAYEKMSKSLKRCKMKG</sequence>
<dbReference type="EMBL" id="WBUI01000038">
    <property type="protein sequence ID" value="KAB2929041.1"/>
    <property type="molecule type" value="Genomic_DNA"/>
</dbReference>
<dbReference type="Gene3D" id="1.25.40.20">
    <property type="entry name" value="Ankyrin repeat-containing domain"/>
    <property type="match status" value="1"/>
</dbReference>
<dbReference type="Proteomes" id="UP000460298">
    <property type="component" value="Unassembled WGS sequence"/>
</dbReference>
<comment type="caution">
    <text evidence="6">The sequence shown here is derived from an EMBL/GenBank/DDBJ whole genome shotgun (WGS) entry which is preliminary data.</text>
</comment>
<dbReference type="SMART" id="SM00248">
    <property type="entry name" value="ANK"/>
    <property type="match status" value="2"/>
</dbReference>
<evidence type="ECO:0000256" key="1">
    <source>
        <dbReference type="ARBA" id="ARBA00022737"/>
    </source>
</evidence>